<dbReference type="Proteomes" id="UP000789366">
    <property type="component" value="Unassembled WGS sequence"/>
</dbReference>
<proteinExistence type="predicted"/>
<evidence type="ECO:0000313" key="1">
    <source>
        <dbReference type="EMBL" id="CAG8658040.1"/>
    </source>
</evidence>
<comment type="caution">
    <text evidence="1">The sequence shown here is derived from an EMBL/GenBank/DDBJ whole genome shotgun (WGS) entry which is preliminary data.</text>
</comment>
<organism evidence="1 2">
    <name type="scientific">Cetraspora pellucida</name>
    <dbReference type="NCBI Taxonomy" id="1433469"/>
    <lineage>
        <taxon>Eukaryota</taxon>
        <taxon>Fungi</taxon>
        <taxon>Fungi incertae sedis</taxon>
        <taxon>Mucoromycota</taxon>
        <taxon>Glomeromycotina</taxon>
        <taxon>Glomeromycetes</taxon>
        <taxon>Diversisporales</taxon>
        <taxon>Gigasporaceae</taxon>
        <taxon>Cetraspora</taxon>
    </lineage>
</organism>
<sequence>MPRQKTRTNTTLACMSCQWRHERCERLPGENICISCKEHNRLCVSIPGNKRGPKPRRQNLGFANLQPFSNINPYGATQIQHWEQLMPSIGNGSHPISRASYTQYQLTPSIESYSCLTPEVYTQYQLIPSNECYSYLTPWSNLHQIAWADYIHNQSSSTSFLSFAFGHEEPTLNIDPLTIHDPSTIHD</sequence>
<dbReference type="EMBL" id="CAJVPW010014972">
    <property type="protein sequence ID" value="CAG8658040.1"/>
    <property type="molecule type" value="Genomic_DNA"/>
</dbReference>
<reference evidence="1" key="1">
    <citation type="submission" date="2021-06" db="EMBL/GenBank/DDBJ databases">
        <authorList>
            <person name="Kallberg Y."/>
            <person name="Tangrot J."/>
            <person name="Rosling A."/>
        </authorList>
    </citation>
    <scope>NUCLEOTIDE SEQUENCE</scope>
    <source>
        <strain evidence="1">28 12/20/2015</strain>
    </source>
</reference>
<protein>
    <submittedName>
        <fullName evidence="1">7220_t:CDS:1</fullName>
    </submittedName>
</protein>
<accession>A0ACA9NL58</accession>
<keyword evidence="2" id="KW-1185">Reference proteome</keyword>
<name>A0ACA9NL58_9GLOM</name>
<evidence type="ECO:0000313" key="2">
    <source>
        <dbReference type="Proteomes" id="UP000789366"/>
    </source>
</evidence>
<gene>
    <name evidence="1" type="ORF">SPELUC_LOCUS9163</name>
</gene>